<evidence type="ECO:0000313" key="2">
    <source>
        <dbReference type="Proteomes" id="UP000030140"/>
    </source>
</evidence>
<dbReference type="InterPro" id="IPR027056">
    <property type="entry name" value="Gluconate_2DH_su3"/>
</dbReference>
<dbReference type="EMBL" id="JSAQ01000001">
    <property type="protein sequence ID" value="KGO06997.1"/>
    <property type="molecule type" value="Genomic_DNA"/>
</dbReference>
<keyword evidence="2" id="KW-1185">Reference proteome</keyword>
<dbReference type="Pfam" id="PF13618">
    <property type="entry name" value="Gluconate_2-dh3"/>
    <property type="match status" value="1"/>
</dbReference>
<accession>A0A0A2GUT6</accession>
<dbReference type="Proteomes" id="UP000030140">
    <property type="component" value="Unassembled WGS sequence"/>
</dbReference>
<reference evidence="1 2" key="1">
    <citation type="submission" date="2014-10" db="EMBL/GenBank/DDBJ databases">
        <title>Draft genome sequence of the proteorhodopsin-containing marine bacterium Dokdonia donghaensis.</title>
        <authorList>
            <person name="Gomez-Consarnau L."/>
            <person name="Gonzalez J.M."/>
            <person name="Riedel T."/>
            <person name="Jaenicke S."/>
            <person name="Wagner-Doebler I."/>
            <person name="Fuhrman J.A."/>
        </authorList>
    </citation>
    <scope>NUCLEOTIDE SEQUENCE [LARGE SCALE GENOMIC DNA]</scope>
    <source>
        <strain evidence="1 2">DSW-1</strain>
    </source>
</reference>
<dbReference type="PATRIC" id="fig|1300343.5.peg.720"/>
<comment type="caution">
    <text evidence="1">The sequence shown here is derived from an EMBL/GenBank/DDBJ whole genome shotgun (WGS) entry which is preliminary data.</text>
</comment>
<organism evidence="1 2">
    <name type="scientific">Dokdonia donghaensis DSW-1</name>
    <dbReference type="NCBI Taxonomy" id="1300343"/>
    <lineage>
        <taxon>Bacteria</taxon>
        <taxon>Pseudomonadati</taxon>
        <taxon>Bacteroidota</taxon>
        <taxon>Flavobacteriia</taxon>
        <taxon>Flavobacteriales</taxon>
        <taxon>Flavobacteriaceae</taxon>
        <taxon>Dokdonia</taxon>
    </lineage>
</organism>
<protein>
    <recommendedName>
        <fullName evidence="3">Gluconate 2-dehydrogenase subunit 3 family protein</fullName>
    </recommendedName>
</protein>
<dbReference type="RefSeq" id="WP_035326385.1">
    <property type="nucleotide sequence ID" value="NZ_CP015125.1"/>
</dbReference>
<dbReference type="AlphaFoldDB" id="A0A0A2GUT6"/>
<dbReference type="PROSITE" id="PS51257">
    <property type="entry name" value="PROKAR_LIPOPROTEIN"/>
    <property type="match status" value="1"/>
</dbReference>
<evidence type="ECO:0000313" key="1">
    <source>
        <dbReference type="EMBL" id="KGO06997.1"/>
    </source>
</evidence>
<evidence type="ECO:0008006" key="3">
    <source>
        <dbReference type="Google" id="ProtNLM"/>
    </source>
</evidence>
<dbReference type="KEGG" id="ddo:I597_0710"/>
<sequence length="214" mass="23572">MKRRQLIKNLGLGGVALVATPTLLSLLQSCKADGPVFEPVFINNSQGKALRHIVDLIIPSDEAIPGAVDVGAHKFIDMYWNEVIPLEDQTHIKAGFDALANRLQDATGKTFDDAEAEDYDKLLAKYLNASKEQEEVFNKSLGEYYQAYQRDKTVKVDPDAGAFSLLQNVRGMTIWGWKQSEEIGENVLAYEPIPGQQIGCLPVEEATGGKAYSL</sequence>
<dbReference type="OrthoDB" id="6385145at2"/>
<gene>
    <name evidence="1" type="ORF">NV36_09200</name>
</gene>
<proteinExistence type="predicted"/>
<name>A0A0A2GUT6_9FLAO</name>